<gene>
    <name evidence="10" type="ORF">J2I48_14475</name>
</gene>
<feature type="transmembrane region" description="Helical" evidence="8">
    <location>
        <begin position="48"/>
        <end position="67"/>
    </location>
</feature>
<reference evidence="10 11" key="1">
    <citation type="submission" date="2021-03" db="EMBL/GenBank/DDBJ databases">
        <title>Fibrella sp. HMF5036 genome sequencing and assembly.</title>
        <authorList>
            <person name="Kang H."/>
            <person name="Kim H."/>
            <person name="Bae S."/>
            <person name="Joh K."/>
        </authorList>
    </citation>
    <scope>NUCLEOTIDE SEQUENCE [LARGE SCALE GENOMIC DNA]</scope>
    <source>
        <strain evidence="10 11">HMF5036</strain>
    </source>
</reference>
<comment type="caution">
    <text evidence="10">The sequence shown here is derived from an EMBL/GenBank/DDBJ whole genome shotgun (WGS) entry which is preliminary data.</text>
</comment>
<dbReference type="AlphaFoldDB" id="A0A939JYL2"/>
<comment type="similarity">
    <text evidence="3">Belongs to the major facilitator superfamily. TCR/Tet family.</text>
</comment>
<keyword evidence="7 8" id="KW-0472">Membrane</keyword>
<feature type="transmembrane region" description="Helical" evidence="8">
    <location>
        <begin position="137"/>
        <end position="159"/>
    </location>
</feature>
<feature type="transmembrane region" description="Helical" evidence="8">
    <location>
        <begin position="284"/>
        <end position="302"/>
    </location>
</feature>
<feature type="transmembrane region" description="Helical" evidence="8">
    <location>
        <begin position="341"/>
        <end position="367"/>
    </location>
</feature>
<dbReference type="SUPFAM" id="SSF103473">
    <property type="entry name" value="MFS general substrate transporter"/>
    <property type="match status" value="1"/>
</dbReference>
<dbReference type="PANTHER" id="PTHR23504">
    <property type="entry name" value="MAJOR FACILITATOR SUPERFAMILY DOMAIN-CONTAINING PROTEIN 10"/>
    <property type="match status" value="1"/>
</dbReference>
<dbReference type="InterPro" id="IPR011701">
    <property type="entry name" value="MFS"/>
</dbReference>
<feature type="transmembrane region" description="Helical" evidence="8">
    <location>
        <begin position="253"/>
        <end position="272"/>
    </location>
</feature>
<feature type="domain" description="Major facilitator superfamily (MFS) profile" evidence="9">
    <location>
        <begin position="8"/>
        <end position="409"/>
    </location>
</feature>
<evidence type="ECO:0000256" key="2">
    <source>
        <dbReference type="ARBA" id="ARBA00004141"/>
    </source>
</evidence>
<feature type="transmembrane region" description="Helical" evidence="8">
    <location>
        <begin position="165"/>
        <end position="185"/>
    </location>
</feature>
<dbReference type="Pfam" id="PF07690">
    <property type="entry name" value="MFS_1"/>
    <property type="match status" value="1"/>
</dbReference>
<evidence type="ECO:0000256" key="6">
    <source>
        <dbReference type="ARBA" id="ARBA00022989"/>
    </source>
</evidence>
<dbReference type="InterPro" id="IPR036259">
    <property type="entry name" value="MFS_trans_sf"/>
</dbReference>
<evidence type="ECO:0000256" key="7">
    <source>
        <dbReference type="ARBA" id="ARBA00023136"/>
    </source>
</evidence>
<feature type="transmembrane region" description="Helical" evidence="8">
    <location>
        <begin position="7"/>
        <end position="28"/>
    </location>
</feature>
<dbReference type="InterPro" id="IPR005829">
    <property type="entry name" value="Sugar_transporter_CS"/>
</dbReference>
<evidence type="ECO:0000256" key="3">
    <source>
        <dbReference type="ARBA" id="ARBA00007520"/>
    </source>
</evidence>
<dbReference type="InterPro" id="IPR001958">
    <property type="entry name" value="Tet-R_TetA/multi-R_MdtG-like"/>
</dbReference>
<keyword evidence="5 8" id="KW-0812">Transmembrane</keyword>
<dbReference type="GO" id="GO:0016020">
    <property type="term" value="C:membrane"/>
    <property type="evidence" value="ECO:0007669"/>
    <property type="project" value="UniProtKB-SubCell"/>
</dbReference>
<feature type="transmembrane region" description="Helical" evidence="8">
    <location>
        <begin position="79"/>
        <end position="98"/>
    </location>
</feature>
<keyword evidence="4" id="KW-0813">Transport</keyword>
<dbReference type="InterPro" id="IPR020846">
    <property type="entry name" value="MFS_dom"/>
</dbReference>
<dbReference type="Proteomes" id="UP000664795">
    <property type="component" value="Unassembled WGS sequence"/>
</dbReference>
<dbReference type="PROSITE" id="PS50850">
    <property type="entry name" value="MFS"/>
    <property type="match status" value="1"/>
</dbReference>
<dbReference type="CDD" id="cd17388">
    <property type="entry name" value="MFS_TetA"/>
    <property type="match status" value="1"/>
</dbReference>
<evidence type="ECO:0000256" key="4">
    <source>
        <dbReference type="ARBA" id="ARBA00022448"/>
    </source>
</evidence>
<comment type="function">
    <text evidence="1">Resistance to tetracycline by an active tetracycline efflux. This is an energy-dependent process that decreases the accumulation of the antibiotic in whole cells. This protein functions as a metal-tetracycline/H(+) antiporter.</text>
</comment>
<dbReference type="RefSeq" id="WP_207336185.1">
    <property type="nucleotide sequence ID" value="NZ_JAFMYU010000011.1"/>
</dbReference>
<evidence type="ECO:0000313" key="11">
    <source>
        <dbReference type="Proteomes" id="UP000664795"/>
    </source>
</evidence>
<feature type="transmembrane region" description="Helical" evidence="8">
    <location>
        <begin position="308"/>
        <end position="329"/>
    </location>
</feature>
<evidence type="ECO:0000256" key="8">
    <source>
        <dbReference type="SAM" id="Phobius"/>
    </source>
</evidence>
<dbReference type="PRINTS" id="PR01035">
    <property type="entry name" value="TCRTETA"/>
</dbReference>
<comment type="subcellular location">
    <subcellularLocation>
        <location evidence="2">Membrane</location>
        <topology evidence="2">Multi-pass membrane protein</topology>
    </subcellularLocation>
</comment>
<protein>
    <submittedName>
        <fullName evidence="10">TCR/Tet family MFS transporter</fullName>
    </submittedName>
</protein>
<dbReference type="GO" id="GO:0022857">
    <property type="term" value="F:transmembrane transporter activity"/>
    <property type="evidence" value="ECO:0007669"/>
    <property type="project" value="InterPro"/>
</dbReference>
<dbReference type="PANTHER" id="PTHR23504:SF15">
    <property type="entry name" value="MAJOR FACILITATOR SUPERFAMILY (MFS) PROFILE DOMAIN-CONTAINING PROTEIN"/>
    <property type="match status" value="1"/>
</dbReference>
<evidence type="ECO:0000256" key="1">
    <source>
        <dbReference type="ARBA" id="ARBA00003279"/>
    </source>
</evidence>
<feature type="transmembrane region" description="Helical" evidence="8">
    <location>
        <begin position="379"/>
        <end position="399"/>
    </location>
</feature>
<dbReference type="EMBL" id="JAFMYU010000011">
    <property type="protein sequence ID" value="MBO0932214.1"/>
    <property type="molecule type" value="Genomic_DNA"/>
</dbReference>
<organism evidence="10 11">
    <name type="scientific">Fibrella aquatilis</name>
    <dbReference type="NCBI Taxonomy" id="2817059"/>
    <lineage>
        <taxon>Bacteria</taxon>
        <taxon>Pseudomonadati</taxon>
        <taxon>Bacteroidota</taxon>
        <taxon>Cytophagia</taxon>
        <taxon>Cytophagales</taxon>
        <taxon>Spirosomataceae</taxon>
        <taxon>Fibrella</taxon>
    </lineage>
</organism>
<keyword evidence="6 8" id="KW-1133">Transmembrane helix</keyword>
<evidence type="ECO:0000313" key="10">
    <source>
        <dbReference type="EMBL" id="MBO0932214.1"/>
    </source>
</evidence>
<dbReference type="Gene3D" id="1.20.1250.20">
    <property type="entry name" value="MFS general substrate transporter like domains"/>
    <property type="match status" value="1"/>
</dbReference>
<feature type="transmembrane region" description="Helical" evidence="8">
    <location>
        <begin position="104"/>
        <end position="125"/>
    </location>
</feature>
<evidence type="ECO:0000259" key="9">
    <source>
        <dbReference type="PROSITE" id="PS50850"/>
    </source>
</evidence>
<sequence length="417" mass="44558">MAEKRNPALVFIFITILVDCIGIGLIVPVVPKLIEELTGEGLSAAAQYGGWLTFAYAAMQFLFAPVMGGLSDQFGRRPVLLLSLFGLGVDFLVCAFTPTIAWLFVVRVFAGICGASFTTASAYIADISTPDKRAQNFGLVGAAFGLGFIIGPSVGGLLSSYGTRAPFLAAAALSLINCLYGFFVLPESLSLENRRPFNWRRANAIGSFKALQRYKSLVGLILALAFLYIAGQVMQSVWGYFTMLRYGWDTKLVGISLAVVGLAVAIVQGGLIRLIIPKIGQKRAVFLGMIVYVFAFIGFTFANEGWMALALIAPYAFAGITGPAIQGIISGQVPPNEQGELQGALTSLMSLTAIFSPVLMTNLFAYFTRPTAPVYFPGAPYLAGAVFTIISIIITASALRTYVQPANAQVPVTSERD</sequence>
<feature type="transmembrane region" description="Helical" evidence="8">
    <location>
        <begin position="217"/>
        <end position="241"/>
    </location>
</feature>
<proteinExistence type="inferred from homology"/>
<name>A0A939JYL2_9BACT</name>
<dbReference type="PROSITE" id="PS00216">
    <property type="entry name" value="SUGAR_TRANSPORT_1"/>
    <property type="match status" value="1"/>
</dbReference>
<keyword evidence="11" id="KW-1185">Reference proteome</keyword>
<evidence type="ECO:0000256" key="5">
    <source>
        <dbReference type="ARBA" id="ARBA00022692"/>
    </source>
</evidence>
<accession>A0A939JYL2</accession>